<dbReference type="Gene3D" id="3.80.10.10">
    <property type="entry name" value="Ribonuclease Inhibitor"/>
    <property type="match status" value="1"/>
</dbReference>
<evidence type="ECO:0000313" key="2">
    <source>
        <dbReference type="Proteomes" id="UP000886653"/>
    </source>
</evidence>
<proteinExistence type="predicted"/>
<sequence length="481" mass="55160">MPSNEDDKDHSQTNRTRSACMSIASLPLEVIEKIIEYVRFISLIENLDTHGFQAQRKSSLALVPMDKHRQRYIMSLDYRTPLLDSLQSLGAVSRSFHQLCRPLLWKTPKQNLVFPTRLPIPIALWTKNILPREGVWVRSFTCSLKSLTSYEEDPLRQSGRYDNTVARKIGGCRKHTKSCNCLIRELLSLQTVAGLLAQCPNLIVLDLTFPMADSSHDQSPTHDAVALVAFLTRLIPVISRLTNLRHLWLRNLNFSALTNEISTQLFRSLPLLESFSASTLTWNPEHTSKTLDTGLPLSQLKHLSRLYLCRVAFVNRSWFRDPWPRFITDLHLEDCPNINPTIAHDLIPLIAPNLRRLHLQLSSSVGVSPDWCRAHQFDLPALTELNLELYDHNLLPCFQACKNLDRVQCNAIAPSHWKTVRDHLCDSTWPKITHLILYGCSIYESEIHTPENQDAVGHRDQIREFCDHARILIDLRCPILE</sequence>
<dbReference type="SUPFAM" id="SSF52047">
    <property type="entry name" value="RNI-like"/>
    <property type="match status" value="1"/>
</dbReference>
<evidence type="ECO:0000313" key="1">
    <source>
        <dbReference type="EMBL" id="KAG0151171.1"/>
    </source>
</evidence>
<comment type="caution">
    <text evidence="1">The sequence shown here is derived from an EMBL/GenBank/DDBJ whole genome shotgun (WGS) entry which is preliminary data.</text>
</comment>
<dbReference type="AlphaFoldDB" id="A0A9P6NX72"/>
<protein>
    <submittedName>
        <fullName evidence="1">Uncharacterized protein</fullName>
    </submittedName>
</protein>
<gene>
    <name evidence="1" type="ORF">CROQUDRAFT_57131</name>
</gene>
<dbReference type="EMBL" id="MU167214">
    <property type="protein sequence ID" value="KAG0151171.1"/>
    <property type="molecule type" value="Genomic_DNA"/>
</dbReference>
<name>A0A9P6NX72_9BASI</name>
<organism evidence="1 2">
    <name type="scientific">Cronartium quercuum f. sp. fusiforme G11</name>
    <dbReference type="NCBI Taxonomy" id="708437"/>
    <lineage>
        <taxon>Eukaryota</taxon>
        <taxon>Fungi</taxon>
        <taxon>Dikarya</taxon>
        <taxon>Basidiomycota</taxon>
        <taxon>Pucciniomycotina</taxon>
        <taxon>Pucciniomycetes</taxon>
        <taxon>Pucciniales</taxon>
        <taxon>Coleosporiaceae</taxon>
        <taxon>Cronartium</taxon>
    </lineage>
</organism>
<keyword evidence="2" id="KW-1185">Reference proteome</keyword>
<dbReference type="OrthoDB" id="2503078at2759"/>
<dbReference type="InterPro" id="IPR032675">
    <property type="entry name" value="LRR_dom_sf"/>
</dbReference>
<reference evidence="1" key="1">
    <citation type="submission" date="2013-11" db="EMBL/GenBank/DDBJ databases">
        <title>Genome sequence of the fusiform rust pathogen reveals effectors for host alternation and coevolution with pine.</title>
        <authorList>
            <consortium name="DOE Joint Genome Institute"/>
            <person name="Smith K."/>
            <person name="Pendleton A."/>
            <person name="Kubisiak T."/>
            <person name="Anderson C."/>
            <person name="Salamov A."/>
            <person name="Aerts A."/>
            <person name="Riley R."/>
            <person name="Clum A."/>
            <person name="Lindquist E."/>
            <person name="Ence D."/>
            <person name="Campbell M."/>
            <person name="Kronenberg Z."/>
            <person name="Feau N."/>
            <person name="Dhillon B."/>
            <person name="Hamelin R."/>
            <person name="Burleigh J."/>
            <person name="Smith J."/>
            <person name="Yandell M."/>
            <person name="Nelson C."/>
            <person name="Grigoriev I."/>
            <person name="Davis J."/>
        </authorList>
    </citation>
    <scope>NUCLEOTIDE SEQUENCE</scope>
    <source>
        <strain evidence="1">G11</strain>
    </source>
</reference>
<dbReference type="Proteomes" id="UP000886653">
    <property type="component" value="Unassembled WGS sequence"/>
</dbReference>
<accession>A0A9P6NX72</accession>